<proteinExistence type="predicted"/>
<gene>
    <name evidence="2" type="ORF">VICG_01220</name>
</gene>
<feature type="transmembrane region" description="Helical" evidence="1">
    <location>
        <begin position="90"/>
        <end position="109"/>
    </location>
</feature>
<keyword evidence="1" id="KW-1133">Transmembrane helix</keyword>
<dbReference type="HOGENOM" id="CLU_1504601_0_0_1"/>
<reference evidence="3" key="1">
    <citation type="submission" date="2011-05" db="EMBL/GenBank/DDBJ databases">
        <title>The genome sequence of Vittaforma corneae strain ATCC 50505.</title>
        <authorList>
            <consortium name="The Broad Institute Genome Sequencing Platform"/>
            <person name="Cuomo C."/>
            <person name="Didier E."/>
            <person name="Bowers L."/>
            <person name="Young S.K."/>
            <person name="Zeng Q."/>
            <person name="Gargeya S."/>
            <person name="Fitzgerald M."/>
            <person name="Haas B."/>
            <person name="Abouelleil A."/>
            <person name="Alvarado L."/>
            <person name="Arachchi H.M."/>
            <person name="Berlin A."/>
            <person name="Chapman S.B."/>
            <person name="Gearin G."/>
            <person name="Goldberg J."/>
            <person name="Griggs A."/>
            <person name="Gujja S."/>
            <person name="Hansen M."/>
            <person name="Heiman D."/>
            <person name="Howarth C."/>
            <person name="Larimer J."/>
            <person name="Lui A."/>
            <person name="MacDonald P.J.P."/>
            <person name="McCowen C."/>
            <person name="Montmayeur A."/>
            <person name="Murphy C."/>
            <person name="Neiman D."/>
            <person name="Pearson M."/>
            <person name="Priest M."/>
            <person name="Roberts A."/>
            <person name="Saif S."/>
            <person name="Shea T."/>
            <person name="Sisk P."/>
            <person name="Stolte C."/>
            <person name="Sykes S."/>
            <person name="Wortman J."/>
            <person name="Nusbaum C."/>
            <person name="Birren B."/>
        </authorList>
    </citation>
    <scope>NUCLEOTIDE SEQUENCE [LARGE SCALE GENOMIC DNA]</scope>
    <source>
        <strain evidence="3">ATCC 50505</strain>
    </source>
</reference>
<evidence type="ECO:0000313" key="3">
    <source>
        <dbReference type="Proteomes" id="UP000011082"/>
    </source>
</evidence>
<sequence>MELGHLFTGHAILVSSLIATITITESTRYASSLRYITELPFIKVAGERGAVLLLFAISIIVLIAMDFLASQAKVSGLKKFYRRAKKAKTAHVERTLITFITFICAYIFQSLNFRTYNLLGIALLMMNLNTLLYLFEIEFVKAWLYLSFLFCNTLVLCFTFIYNAEKYYSIVVSLISIRF</sequence>
<dbReference type="EMBL" id="JH370139">
    <property type="protein sequence ID" value="ELA41716.1"/>
    <property type="molecule type" value="Genomic_DNA"/>
</dbReference>
<dbReference type="VEuPathDB" id="MicrosporidiaDB:VICG_01220"/>
<dbReference type="RefSeq" id="XP_007604666.1">
    <property type="nucleotide sequence ID" value="XM_007604604.1"/>
</dbReference>
<dbReference type="InParanoid" id="L2GLJ3"/>
<evidence type="ECO:0000313" key="2">
    <source>
        <dbReference type="EMBL" id="ELA41716.1"/>
    </source>
</evidence>
<dbReference type="GeneID" id="19881931"/>
<protein>
    <submittedName>
        <fullName evidence="2">Uncharacterized protein</fullName>
    </submittedName>
</protein>
<keyword evidence="1" id="KW-0812">Transmembrane</keyword>
<dbReference type="Proteomes" id="UP000011082">
    <property type="component" value="Unassembled WGS sequence"/>
</dbReference>
<feature type="transmembrane region" description="Helical" evidence="1">
    <location>
        <begin position="142"/>
        <end position="162"/>
    </location>
</feature>
<dbReference type="AlphaFoldDB" id="L2GLJ3"/>
<accession>L2GLJ3</accession>
<feature type="transmembrane region" description="Helical" evidence="1">
    <location>
        <begin position="50"/>
        <end position="69"/>
    </location>
</feature>
<keyword evidence="3" id="KW-1185">Reference proteome</keyword>
<organism evidence="2 3">
    <name type="scientific">Vittaforma corneae (strain ATCC 50505)</name>
    <name type="common">Microsporidian parasite</name>
    <name type="synonym">Nosema corneum</name>
    <dbReference type="NCBI Taxonomy" id="993615"/>
    <lineage>
        <taxon>Eukaryota</taxon>
        <taxon>Fungi</taxon>
        <taxon>Fungi incertae sedis</taxon>
        <taxon>Microsporidia</taxon>
        <taxon>Nosematidae</taxon>
        <taxon>Vittaforma</taxon>
    </lineage>
</organism>
<evidence type="ECO:0000256" key="1">
    <source>
        <dbReference type="SAM" id="Phobius"/>
    </source>
</evidence>
<keyword evidence="1" id="KW-0472">Membrane</keyword>
<feature type="transmembrane region" description="Helical" evidence="1">
    <location>
        <begin position="115"/>
        <end position="135"/>
    </location>
</feature>
<dbReference type="OMA" id="TFITFIC"/>
<name>L2GLJ3_VITCO</name>